<gene>
    <name evidence="1" type="ordered locus">Marpi_1551</name>
</gene>
<dbReference type="KEGG" id="mpz:Marpi_1551"/>
<dbReference type="STRING" id="443254.Marpi_1551"/>
<keyword evidence="2" id="KW-1185">Reference proteome</keyword>
<dbReference type="Proteomes" id="UP000007161">
    <property type="component" value="Chromosome"/>
</dbReference>
<proteinExistence type="predicted"/>
<evidence type="ECO:0000313" key="1">
    <source>
        <dbReference type="EMBL" id="AEX85941.1"/>
    </source>
</evidence>
<dbReference type="AlphaFoldDB" id="H2J4J9"/>
<name>H2J4J9_MARPK</name>
<dbReference type="HOGENOM" id="CLU_1747450_0_0_0"/>
<dbReference type="OrthoDB" id="48819at2"/>
<evidence type="ECO:0000313" key="2">
    <source>
        <dbReference type="Proteomes" id="UP000007161"/>
    </source>
</evidence>
<protein>
    <submittedName>
        <fullName evidence="1">Uncharacterized protein</fullName>
    </submittedName>
</protein>
<reference evidence="2" key="2">
    <citation type="submission" date="2012-01" db="EMBL/GenBank/DDBJ databases">
        <title>Complete sequence of chromosome of Marinitoga piezophila KA3.</title>
        <authorList>
            <person name="Lucas S."/>
            <person name="Han J."/>
            <person name="Lapidus A."/>
            <person name="Cheng J.-F."/>
            <person name="Goodwin L."/>
            <person name="Pitluck S."/>
            <person name="Peters L."/>
            <person name="Mikhailova N."/>
            <person name="Teshima H."/>
            <person name="Detter J.C."/>
            <person name="Han C."/>
            <person name="Tapia R."/>
            <person name="Land M."/>
            <person name="Hauser L."/>
            <person name="Kyrpides N."/>
            <person name="Ivanova N."/>
            <person name="Pagani I."/>
            <person name="Jebbar M."/>
            <person name="Vannier P."/>
            <person name="Oger P."/>
            <person name="Cario A."/>
            <person name="Bartlett D."/>
            <person name="Noll K.M."/>
            <person name="Woyke T."/>
        </authorList>
    </citation>
    <scope>NUCLEOTIDE SEQUENCE [LARGE SCALE GENOMIC DNA]</scope>
    <source>
        <strain evidence="2">DSM 14283 / JCM 11233 / KA3</strain>
    </source>
</reference>
<accession>H2J4J9</accession>
<dbReference type="EMBL" id="CP003257">
    <property type="protein sequence ID" value="AEX85941.1"/>
    <property type="molecule type" value="Genomic_DNA"/>
</dbReference>
<reference evidence="1 2" key="1">
    <citation type="journal article" date="2012" name="J. Bacteriol.">
        <title>Complete Genome Sequence of the Thermophilic, Piezophilic, Heterotrophic Bacterium Marinitoga piezophila KA3.</title>
        <authorList>
            <person name="Lucas S."/>
            <person name="Han J."/>
            <person name="Lapidus A."/>
            <person name="Cheng J.F."/>
            <person name="Goodwin L.A."/>
            <person name="Pitluck S."/>
            <person name="Peters L."/>
            <person name="Mikhailova N."/>
            <person name="Teshima H."/>
            <person name="Detter J.C."/>
            <person name="Han C."/>
            <person name="Tapia R."/>
            <person name="Land M."/>
            <person name="Hauser L."/>
            <person name="Kyrpides N.C."/>
            <person name="Ivanova N."/>
            <person name="Pagani I."/>
            <person name="Vannier P."/>
            <person name="Oger P."/>
            <person name="Bartlett D.H."/>
            <person name="Noll K.M."/>
            <person name="Woyke T."/>
            <person name="Jebbar M."/>
        </authorList>
    </citation>
    <scope>NUCLEOTIDE SEQUENCE [LARGE SCALE GENOMIC DNA]</scope>
    <source>
        <strain evidence="2">DSM 14283 / JCM 11233 / KA3</strain>
    </source>
</reference>
<organism evidence="1 2">
    <name type="scientific">Marinitoga piezophila (strain DSM 14283 / JCM 11233 / KA3)</name>
    <dbReference type="NCBI Taxonomy" id="443254"/>
    <lineage>
        <taxon>Bacteria</taxon>
        <taxon>Thermotogati</taxon>
        <taxon>Thermotogota</taxon>
        <taxon>Thermotogae</taxon>
        <taxon>Petrotogales</taxon>
        <taxon>Petrotogaceae</taxon>
        <taxon>Marinitoga</taxon>
    </lineage>
</organism>
<dbReference type="RefSeq" id="WP_014297012.1">
    <property type="nucleotide sequence ID" value="NC_016751.1"/>
</dbReference>
<sequence>MKKVFLFLAMTVLIFNVAFSAKTVFNMSVVFPTLRDLDGRMEGILSFKSPSEIKYGFASGFFVPFIKYNLFDLNGTFDFATSINTLEYKTEFSVIYTFGKREASMFIEQPITSDLEYSTKYGIRFFVEGLNENVIISTTLKDIFVGFTY</sequence>